<keyword evidence="6" id="KW-0325">Glycoprotein</keyword>
<feature type="domain" description="SSD" evidence="8">
    <location>
        <begin position="71"/>
        <end position="116"/>
    </location>
</feature>
<dbReference type="InterPro" id="IPR051697">
    <property type="entry name" value="Patched_domain-protein"/>
</dbReference>
<evidence type="ECO:0000256" key="7">
    <source>
        <dbReference type="SAM" id="Phobius"/>
    </source>
</evidence>
<keyword evidence="10" id="KW-1185">Reference proteome</keyword>
<comment type="similarity">
    <text evidence="2">Belongs to the patched family.</text>
</comment>
<feature type="transmembrane region" description="Helical" evidence="7">
    <location>
        <begin position="39"/>
        <end position="61"/>
    </location>
</feature>
<sequence length="158" mass="17354">MRKGPIAVEACEALIEKGHDVIFGNNILDMEVNSDNRKLAPYFGAGFAFMIALVVVCVYSGAYYNDALDLGKVLIGVGAILCPLLAITCTFGILSLAGTRINSLLFVMPFLIMGVGTKWCDVPELITHLQFCLKNARAEGHQSRRQHNTRYAYRDPAE</sequence>
<dbReference type="PROSITE" id="PS50156">
    <property type="entry name" value="SSD"/>
    <property type="match status" value="1"/>
</dbReference>
<dbReference type="SUPFAM" id="SSF82866">
    <property type="entry name" value="Multidrug efflux transporter AcrB transmembrane domain"/>
    <property type="match status" value="1"/>
</dbReference>
<evidence type="ECO:0000256" key="4">
    <source>
        <dbReference type="ARBA" id="ARBA00022989"/>
    </source>
</evidence>
<evidence type="ECO:0000256" key="6">
    <source>
        <dbReference type="ARBA" id="ARBA00023180"/>
    </source>
</evidence>
<protein>
    <recommendedName>
        <fullName evidence="8">SSD domain-containing protein</fullName>
    </recommendedName>
</protein>
<dbReference type="GO" id="GO:0005886">
    <property type="term" value="C:plasma membrane"/>
    <property type="evidence" value="ECO:0007669"/>
    <property type="project" value="TreeGrafter"/>
</dbReference>
<dbReference type="PANTHER" id="PTHR10796:SF90">
    <property type="entry name" value="SSD DOMAIN-CONTAINING PROTEIN"/>
    <property type="match status" value="1"/>
</dbReference>
<evidence type="ECO:0000256" key="2">
    <source>
        <dbReference type="ARBA" id="ARBA00005585"/>
    </source>
</evidence>
<name>A0A0B1TB21_OESDE</name>
<comment type="subcellular location">
    <subcellularLocation>
        <location evidence="1">Membrane</location>
        <topology evidence="1">Multi-pass membrane protein</topology>
    </subcellularLocation>
</comment>
<evidence type="ECO:0000313" key="9">
    <source>
        <dbReference type="EMBL" id="KHJ93346.1"/>
    </source>
</evidence>
<evidence type="ECO:0000256" key="1">
    <source>
        <dbReference type="ARBA" id="ARBA00004141"/>
    </source>
</evidence>
<keyword evidence="5 7" id="KW-0472">Membrane</keyword>
<dbReference type="Pfam" id="PF02460">
    <property type="entry name" value="Patched"/>
    <property type="match status" value="1"/>
</dbReference>
<gene>
    <name evidence="9" type="ORF">OESDEN_06747</name>
</gene>
<dbReference type="EMBL" id="KN550817">
    <property type="protein sequence ID" value="KHJ93346.1"/>
    <property type="molecule type" value="Genomic_DNA"/>
</dbReference>
<evidence type="ECO:0000313" key="10">
    <source>
        <dbReference type="Proteomes" id="UP000053660"/>
    </source>
</evidence>
<organism evidence="9 10">
    <name type="scientific">Oesophagostomum dentatum</name>
    <name type="common">Nodular worm</name>
    <dbReference type="NCBI Taxonomy" id="61180"/>
    <lineage>
        <taxon>Eukaryota</taxon>
        <taxon>Metazoa</taxon>
        <taxon>Ecdysozoa</taxon>
        <taxon>Nematoda</taxon>
        <taxon>Chromadorea</taxon>
        <taxon>Rhabditida</taxon>
        <taxon>Rhabditina</taxon>
        <taxon>Rhabditomorpha</taxon>
        <taxon>Strongyloidea</taxon>
        <taxon>Strongylidae</taxon>
        <taxon>Oesophagostomum</taxon>
    </lineage>
</organism>
<evidence type="ECO:0000259" key="8">
    <source>
        <dbReference type="PROSITE" id="PS50156"/>
    </source>
</evidence>
<keyword evidence="3 7" id="KW-0812">Transmembrane</keyword>
<evidence type="ECO:0000256" key="3">
    <source>
        <dbReference type="ARBA" id="ARBA00022692"/>
    </source>
</evidence>
<evidence type="ECO:0000256" key="5">
    <source>
        <dbReference type="ARBA" id="ARBA00023136"/>
    </source>
</evidence>
<reference evidence="9 10" key="1">
    <citation type="submission" date="2014-03" db="EMBL/GenBank/DDBJ databases">
        <title>Draft genome of the hookworm Oesophagostomum dentatum.</title>
        <authorList>
            <person name="Mitreva M."/>
        </authorList>
    </citation>
    <scope>NUCLEOTIDE SEQUENCE [LARGE SCALE GENOMIC DNA]</scope>
    <source>
        <strain evidence="9 10">OD-Hann</strain>
    </source>
</reference>
<dbReference type="Proteomes" id="UP000053660">
    <property type="component" value="Unassembled WGS sequence"/>
</dbReference>
<dbReference type="InterPro" id="IPR000731">
    <property type="entry name" value="SSD"/>
</dbReference>
<dbReference type="GO" id="GO:0030659">
    <property type="term" value="C:cytoplasmic vesicle membrane"/>
    <property type="evidence" value="ECO:0007669"/>
    <property type="project" value="TreeGrafter"/>
</dbReference>
<dbReference type="PANTHER" id="PTHR10796">
    <property type="entry name" value="PATCHED-RELATED"/>
    <property type="match status" value="1"/>
</dbReference>
<feature type="transmembrane region" description="Helical" evidence="7">
    <location>
        <begin position="73"/>
        <end position="94"/>
    </location>
</feature>
<dbReference type="OrthoDB" id="6510177at2759"/>
<dbReference type="InterPro" id="IPR003392">
    <property type="entry name" value="PTHD_SSD"/>
</dbReference>
<dbReference type="GO" id="GO:0018996">
    <property type="term" value="P:molting cycle, collagen and cuticulin-based cuticle"/>
    <property type="evidence" value="ECO:0007669"/>
    <property type="project" value="TreeGrafter"/>
</dbReference>
<accession>A0A0B1TB21</accession>
<proteinExistence type="inferred from homology"/>
<dbReference type="AlphaFoldDB" id="A0A0B1TB21"/>
<keyword evidence="4 7" id="KW-1133">Transmembrane helix</keyword>
<dbReference type="GO" id="GO:0006897">
    <property type="term" value="P:endocytosis"/>
    <property type="evidence" value="ECO:0007669"/>
    <property type="project" value="TreeGrafter"/>
</dbReference>